<dbReference type="EMBL" id="AP021875">
    <property type="protein sequence ID" value="BBO78259.1"/>
    <property type="molecule type" value="Genomic_DNA"/>
</dbReference>
<dbReference type="KEGG" id="dwd:DSCW_56760"/>
<keyword evidence="8" id="KW-1185">Reference proteome</keyword>
<evidence type="ECO:0000256" key="5">
    <source>
        <dbReference type="RuleBase" id="RU365096"/>
    </source>
</evidence>
<keyword evidence="1" id="KW-0479">Metal-binding</keyword>
<keyword evidence="4" id="KW-0234">DNA repair</keyword>
<proteinExistence type="inferred from homology"/>
<keyword evidence="2 5" id="KW-0227">DNA damage</keyword>
<dbReference type="CDD" id="cd03431">
    <property type="entry name" value="NUDIX_DNA_Glycosylase_C-MutY"/>
    <property type="match status" value="1"/>
</dbReference>
<comment type="similarity">
    <text evidence="5">Belongs to the Nth/MutY family.</text>
</comment>
<name>A0A5K7ZDJ0_9BACT</name>
<evidence type="ECO:0000256" key="1">
    <source>
        <dbReference type="ARBA" id="ARBA00022723"/>
    </source>
</evidence>
<dbReference type="InterPro" id="IPR015797">
    <property type="entry name" value="NUDIX_hydrolase-like_dom_sf"/>
</dbReference>
<dbReference type="GO" id="GO:0006284">
    <property type="term" value="P:base-excision repair"/>
    <property type="evidence" value="ECO:0007669"/>
    <property type="project" value="UniProtKB-UniRule"/>
</dbReference>
<dbReference type="EC" id="3.2.2.31" evidence="5"/>
<reference evidence="7 8" key="1">
    <citation type="submission" date="2019-11" db="EMBL/GenBank/DDBJ databases">
        <title>Comparative genomics of hydrocarbon-degrading Desulfosarcina strains.</title>
        <authorList>
            <person name="Watanabe M."/>
            <person name="Kojima H."/>
            <person name="Fukui M."/>
        </authorList>
    </citation>
    <scope>NUCLEOTIDE SEQUENCE [LARGE SCALE GENOMIC DNA]</scope>
    <source>
        <strain evidence="7 8">PP31</strain>
    </source>
</reference>
<accession>A0A5K7ZDJ0</accession>
<dbReference type="AlphaFoldDB" id="A0A5K7ZDJ0"/>
<gene>
    <name evidence="7" type="ORF">DSCW_56760</name>
</gene>
<evidence type="ECO:0000256" key="3">
    <source>
        <dbReference type="ARBA" id="ARBA00022801"/>
    </source>
</evidence>
<evidence type="ECO:0000313" key="7">
    <source>
        <dbReference type="EMBL" id="BBO78259.1"/>
    </source>
</evidence>
<keyword evidence="5" id="KW-0408">Iron</keyword>
<dbReference type="Proteomes" id="UP000427769">
    <property type="component" value="Chromosome"/>
</dbReference>
<evidence type="ECO:0000259" key="6">
    <source>
        <dbReference type="Pfam" id="PF14815"/>
    </source>
</evidence>
<sequence length="115" mass="13079">MLVVQRQLEGFLGGLWEFPAIPADGRPTVAEDFEKKLKAETGLTVSMERQLTRIRHAYTHFKLTGDVFLCRYSAGRVRLNSARSHRWISFGTLSDLPLHKANHKFLDVLELALGE</sequence>
<dbReference type="InterPro" id="IPR029119">
    <property type="entry name" value="MutY_C"/>
</dbReference>
<evidence type="ECO:0000313" key="8">
    <source>
        <dbReference type="Proteomes" id="UP000427769"/>
    </source>
</evidence>
<keyword evidence="5" id="KW-0326">Glycosidase</keyword>
<protein>
    <recommendedName>
        <fullName evidence="5">Adenine DNA glycosylase</fullName>
        <ecNumber evidence="5">3.2.2.31</ecNumber>
    </recommendedName>
</protein>
<dbReference type="GO" id="GO:0046872">
    <property type="term" value="F:metal ion binding"/>
    <property type="evidence" value="ECO:0007669"/>
    <property type="project" value="UniProtKB-UniRule"/>
</dbReference>
<dbReference type="SUPFAM" id="SSF55811">
    <property type="entry name" value="Nudix"/>
    <property type="match status" value="1"/>
</dbReference>
<comment type="cofactor">
    <cofactor evidence="5">
        <name>[4Fe-4S] cluster</name>
        <dbReference type="ChEBI" id="CHEBI:49883"/>
    </cofactor>
    <text evidence="5">Binds 1 [4Fe-4S] cluster.</text>
</comment>
<comment type="function">
    <text evidence="5">Adenine glycosylase active on G-A mispairs.</text>
</comment>
<comment type="catalytic activity">
    <reaction evidence="5">
        <text>Hydrolyzes free adenine bases from 7,8-dihydro-8-oxoguanine:adenine mismatched double-stranded DNA, leaving an apurinic site.</text>
        <dbReference type="EC" id="3.2.2.31"/>
    </reaction>
</comment>
<organism evidence="7 8">
    <name type="scientific">Desulfosarcina widdelii</name>
    <dbReference type="NCBI Taxonomy" id="947919"/>
    <lineage>
        <taxon>Bacteria</taxon>
        <taxon>Pseudomonadati</taxon>
        <taxon>Thermodesulfobacteriota</taxon>
        <taxon>Desulfobacteria</taxon>
        <taxon>Desulfobacterales</taxon>
        <taxon>Desulfosarcinaceae</taxon>
        <taxon>Desulfosarcina</taxon>
    </lineage>
</organism>
<feature type="domain" description="Adenine DNA glycosylase C-terminal" evidence="6">
    <location>
        <begin position="2"/>
        <end position="107"/>
    </location>
</feature>
<evidence type="ECO:0000256" key="4">
    <source>
        <dbReference type="ARBA" id="ARBA00023204"/>
    </source>
</evidence>
<keyword evidence="3" id="KW-0378">Hydrolase</keyword>
<evidence type="ECO:0000256" key="2">
    <source>
        <dbReference type="ARBA" id="ARBA00022763"/>
    </source>
</evidence>
<dbReference type="Gene3D" id="3.90.79.10">
    <property type="entry name" value="Nucleoside Triphosphate Pyrophosphohydrolase"/>
    <property type="match status" value="1"/>
</dbReference>
<dbReference type="Pfam" id="PF14815">
    <property type="entry name" value="NUDIX_4"/>
    <property type="match status" value="1"/>
</dbReference>
<dbReference type="GO" id="GO:0000701">
    <property type="term" value="F:purine-specific mismatch base pair DNA N-glycosylase activity"/>
    <property type="evidence" value="ECO:0007669"/>
    <property type="project" value="UniProtKB-EC"/>
</dbReference>
<dbReference type="GO" id="GO:0051539">
    <property type="term" value="F:4 iron, 4 sulfur cluster binding"/>
    <property type="evidence" value="ECO:0007669"/>
    <property type="project" value="UniProtKB-UniRule"/>
</dbReference>